<dbReference type="InterPro" id="IPR000782">
    <property type="entry name" value="FAS1_domain"/>
</dbReference>
<evidence type="ECO:0000256" key="1">
    <source>
        <dbReference type="SAM" id="SignalP"/>
    </source>
</evidence>
<feature type="chain" id="PRO_5035921479" description="FAS1 domain-containing protein" evidence="1">
    <location>
        <begin position="17"/>
        <end position="315"/>
    </location>
</feature>
<dbReference type="SMART" id="SM00554">
    <property type="entry name" value="FAS1"/>
    <property type="match status" value="2"/>
</dbReference>
<proteinExistence type="predicted"/>
<dbReference type="AlphaFoldDB" id="A0A8S3UVK6"/>
<dbReference type="OrthoDB" id="286301at2759"/>
<gene>
    <name evidence="3" type="ORF">MEDL_61336</name>
</gene>
<feature type="signal peptide" evidence="1">
    <location>
        <begin position="1"/>
        <end position="16"/>
    </location>
</feature>
<dbReference type="Proteomes" id="UP000683360">
    <property type="component" value="Unassembled WGS sequence"/>
</dbReference>
<evidence type="ECO:0000313" key="3">
    <source>
        <dbReference type="EMBL" id="CAG2249568.1"/>
    </source>
</evidence>
<dbReference type="InterPro" id="IPR050904">
    <property type="entry name" value="Adhesion/Biosynth-related"/>
</dbReference>
<dbReference type="EMBL" id="CAJPWZ010002975">
    <property type="protein sequence ID" value="CAG2249568.1"/>
    <property type="molecule type" value="Genomic_DNA"/>
</dbReference>
<reference evidence="3" key="1">
    <citation type="submission" date="2021-03" db="EMBL/GenBank/DDBJ databases">
        <authorList>
            <person name="Bekaert M."/>
        </authorList>
    </citation>
    <scope>NUCLEOTIDE SEQUENCE</scope>
</reference>
<dbReference type="Pfam" id="PF02469">
    <property type="entry name" value="Fasciclin"/>
    <property type="match status" value="2"/>
</dbReference>
<protein>
    <recommendedName>
        <fullName evidence="2">FAS1 domain-containing protein</fullName>
    </recommendedName>
</protein>
<dbReference type="InterPro" id="IPR036378">
    <property type="entry name" value="FAS1_dom_sf"/>
</dbReference>
<comment type="caution">
    <text evidence="3">The sequence shown here is derived from an EMBL/GenBank/DDBJ whole genome shotgun (WGS) entry which is preliminary data.</text>
</comment>
<keyword evidence="1" id="KW-0732">Signal</keyword>
<dbReference type="FunFam" id="2.30.180.10:FF:000032">
    <property type="entry name" value="Fasciclin domain-containing protein, putative"/>
    <property type="match status" value="1"/>
</dbReference>
<feature type="domain" description="FAS1" evidence="2">
    <location>
        <begin position="16"/>
        <end position="146"/>
    </location>
</feature>
<evidence type="ECO:0000313" key="4">
    <source>
        <dbReference type="Proteomes" id="UP000683360"/>
    </source>
</evidence>
<dbReference type="Gene3D" id="2.30.180.10">
    <property type="entry name" value="FAS1 domain"/>
    <property type="match status" value="2"/>
</dbReference>
<keyword evidence="4" id="KW-1185">Reference proteome</keyword>
<organism evidence="3 4">
    <name type="scientific">Mytilus edulis</name>
    <name type="common">Blue mussel</name>
    <dbReference type="NCBI Taxonomy" id="6550"/>
    <lineage>
        <taxon>Eukaryota</taxon>
        <taxon>Metazoa</taxon>
        <taxon>Spiralia</taxon>
        <taxon>Lophotrochozoa</taxon>
        <taxon>Mollusca</taxon>
        <taxon>Bivalvia</taxon>
        <taxon>Autobranchia</taxon>
        <taxon>Pteriomorphia</taxon>
        <taxon>Mytilida</taxon>
        <taxon>Mytiloidea</taxon>
        <taxon>Mytilidae</taxon>
        <taxon>Mytilinae</taxon>
        <taxon>Mytilus</taxon>
    </lineage>
</organism>
<sequence>MKCLLALLPFICLASASENLVDCANAANLTTFTSFVNSAGLTDVLREQGPFTLIVPTNEAFAKLPPATVASLQKDSSALANVLQYHVVKGSIYSWDMVSGEILSSLNGHYIRVYSQGSSLYFNQAKVTKVDLQCSNGVIYLVDEVLNVPEGTIVDVIKNPDYNISGFMEFLEAAKLTDVFNRTSSQRYTMFVPTNAAIASLDADYITKLKSNYIYARHIVDYHVHPGTIHEKSLDHAGTLSTMYRDIALVSDDRCSNFDNITIRLVSDDTLVTDNNPVLNHAATLQVTDIEAENGVVHIISHVLIPSTLNPGVVG</sequence>
<dbReference type="GO" id="GO:0005615">
    <property type="term" value="C:extracellular space"/>
    <property type="evidence" value="ECO:0007669"/>
    <property type="project" value="TreeGrafter"/>
</dbReference>
<name>A0A8S3UVK6_MYTED</name>
<dbReference type="PANTHER" id="PTHR10900:SF77">
    <property type="entry name" value="FI19380P1"/>
    <property type="match status" value="1"/>
</dbReference>
<accession>A0A8S3UVK6</accession>
<dbReference type="PROSITE" id="PS50213">
    <property type="entry name" value="FAS1"/>
    <property type="match status" value="2"/>
</dbReference>
<feature type="domain" description="FAS1" evidence="2">
    <location>
        <begin position="151"/>
        <end position="304"/>
    </location>
</feature>
<evidence type="ECO:0000259" key="2">
    <source>
        <dbReference type="PROSITE" id="PS50213"/>
    </source>
</evidence>
<dbReference type="SUPFAM" id="SSF82153">
    <property type="entry name" value="FAS1 domain"/>
    <property type="match status" value="2"/>
</dbReference>
<dbReference type="PANTHER" id="PTHR10900">
    <property type="entry name" value="PERIOSTIN-RELATED"/>
    <property type="match status" value="1"/>
</dbReference>